<dbReference type="Pfam" id="PF10592">
    <property type="entry name" value="AIPR"/>
    <property type="match status" value="1"/>
</dbReference>
<evidence type="ECO:0000313" key="2">
    <source>
        <dbReference type="EMBL" id="OGF21856.1"/>
    </source>
</evidence>
<feature type="domain" description="Abortive phage infection protein C-terminal" evidence="1">
    <location>
        <begin position="235"/>
        <end position="505"/>
    </location>
</feature>
<accession>A0A1F5S5D0</accession>
<evidence type="ECO:0000313" key="3">
    <source>
        <dbReference type="Proteomes" id="UP000178323"/>
    </source>
</evidence>
<dbReference type="AlphaFoldDB" id="A0A1F5S5D0"/>
<dbReference type="Proteomes" id="UP000178323">
    <property type="component" value="Unassembled WGS sequence"/>
</dbReference>
<reference evidence="2 3" key="1">
    <citation type="journal article" date="2016" name="Nat. Commun.">
        <title>Thousands of microbial genomes shed light on interconnected biogeochemical processes in an aquifer system.</title>
        <authorList>
            <person name="Anantharaman K."/>
            <person name="Brown C.T."/>
            <person name="Hug L.A."/>
            <person name="Sharon I."/>
            <person name="Castelle C.J."/>
            <person name="Probst A.J."/>
            <person name="Thomas B.C."/>
            <person name="Singh A."/>
            <person name="Wilkins M.J."/>
            <person name="Karaoz U."/>
            <person name="Brodie E.L."/>
            <person name="Williams K.H."/>
            <person name="Hubbard S.S."/>
            <person name="Banfield J.F."/>
        </authorList>
    </citation>
    <scope>NUCLEOTIDE SEQUENCE [LARGE SCALE GENOMIC DNA]</scope>
</reference>
<protein>
    <recommendedName>
        <fullName evidence="1">Abortive phage infection protein C-terminal domain-containing protein</fullName>
    </recommendedName>
</protein>
<name>A0A1F5S5D0_9BACT</name>
<dbReference type="STRING" id="1797985.A2Y83_01770"/>
<dbReference type="EMBL" id="MFFS01000049">
    <property type="protein sequence ID" value="OGF21856.1"/>
    <property type="molecule type" value="Genomic_DNA"/>
</dbReference>
<organism evidence="2 3">
    <name type="scientific">Candidatus Falkowbacteria bacterium RBG_13_39_14</name>
    <dbReference type="NCBI Taxonomy" id="1797985"/>
    <lineage>
        <taxon>Bacteria</taxon>
        <taxon>Candidatus Falkowiibacteriota</taxon>
    </lineage>
</organism>
<proteinExistence type="predicted"/>
<comment type="caution">
    <text evidence="2">The sequence shown here is derived from an EMBL/GenBank/DDBJ whole genome shotgun (WGS) entry which is preliminary data.</text>
</comment>
<sequence length="551" mass="63349">MSTIQNTILQQNLEKIIPFIPKEYKGIQNSYAFLIFSMMSLLGIDIDEAILNSTEGYGDGGIDGIYIDQTDNDIIIHIFQAKYKLDPLKGGIGKNDIDLTVAKVEEIFGGHEVLNQSPKIKAKIEEIRDAIQEFGAIKMPSVNIYFVTNGKLPDESEKERAKMLEEKGQYKVYYFSTSEIFNLIDTRRKKDYKINITTKKNLVAQNIGNIKGLIATISAKELIRLYDEAGRDRVLEKNIRYYLGNNNINKKIKETAESEKEAAYFWFLNNGVSIVCDYFEYTDDAQGNHIVKIKNPTIVNGGQTTKTLYELNKQPSLFFKTIDKVFLLARIYETENEDIIRKITEGTNSQNPIFVRDLKANDYIQNLVKQYFIKKGFFLETKRHEYDNEKIDKIAKNDSVFQSYLSLYRAIPHKAKSSKSGVFELNFSYIFVEDNYTLPQDFFRSFELLKFVQNQEKKAIITNGEAYLPHATFAIIFVMGELNEKIKNAAQSVSEKILLAAYKNANGIIKKMIKAEKVRLQDAYSHNKFFKSSTVVDLINKYKKQKIKSAK</sequence>
<evidence type="ECO:0000259" key="1">
    <source>
        <dbReference type="Pfam" id="PF10592"/>
    </source>
</evidence>
<dbReference type="InterPro" id="IPR018891">
    <property type="entry name" value="AIPR_C"/>
</dbReference>
<gene>
    <name evidence="2" type="ORF">A2Y83_01770</name>
</gene>